<feature type="compositionally biased region" description="Basic residues" evidence="1">
    <location>
        <begin position="104"/>
        <end position="117"/>
    </location>
</feature>
<proteinExistence type="predicted"/>
<feature type="compositionally biased region" description="Acidic residues" evidence="1">
    <location>
        <begin position="261"/>
        <end position="275"/>
    </location>
</feature>
<feature type="region of interest" description="Disordered" evidence="1">
    <location>
        <begin position="371"/>
        <end position="399"/>
    </location>
</feature>
<name>A0A8H5G5C0_9AGAR</name>
<dbReference type="AlphaFoldDB" id="A0A8H5G5C0"/>
<gene>
    <name evidence="2" type="ORF">D9758_007760</name>
</gene>
<feature type="compositionally biased region" description="Basic residues" evidence="1">
    <location>
        <begin position="285"/>
        <end position="298"/>
    </location>
</feature>
<comment type="caution">
    <text evidence="2">The sequence shown here is derived from an EMBL/GenBank/DDBJ whole genome shotgun (WGS) entry which is preliminary data.</text>
</comment>
<feature type="region of interest" description="Disordered" evidence="1">
    <location>
        <begin position="14"/>
        <end position="151"/>
    </location>
</feature>
<accession>A0A8H5G5C0</accession>
<evidence type="ECO:0000256" key="1">
    <source>
        <dbReference type="SAM" id="MobiDB-lite"/>
    </source>
</evidence>
<sequence length="399" mass="44363">MSTPRLSTVYDLSSLRLHTDGSSVSQTDKNRQPRRSKLSVRDSRGNWIAKDAGGLGNVPHRYRPETGSPPNYYPNLGQDHDESGNRRRDGGESDERSPVERTYKTHRAKVRAEKRRKFGNDFGFLTSTPDTISPLSRDDNDSSHIGSVSPSWCDPPSSDLLKCIHYLASRYYDEQGQLTNSSRQYRKEKKQRRLARLVKDRLQAARKAKSTKRWKQGGSADDSDGDDVASGSGCSSPQPETNHHSDGGEDSDLGSVSGSSSEEDPEPNTEPEMDAESPLPLRSNTKAKAKAKAKVPKKMKQNRITDMYKTMDGSALMVIGISLSFSHFCLSTLAKNANLVAKRNYPRQNRQIGMLLQEHVSGTHQPWLAVDADKEEEEDIEIEADTGAGAEMEAKQRLK</sequence>
<evidence type="ECO:0000313" key="2">
    <source>
        <dbReference type="EMBL" id="KAF5358631.1"/>
    </source>
</evidence>
<feature type="compositionally biased region" description="Basic residues" evidence="1">
    <location>
        <begin position="204"/>
        <end position="215"/>
    </location>
</feature>
<reference evidence="2 3" key="1">
    <citation type="journal article" date="2020" name="ISME J.">
        <title>Uncovering the hidden diversity of litter-decomposition mechanisms in mushroom-forming fungi.</title>
        <authorList>
            <person name="Floudas D."/>
            <person name="Bentzer J."/>
            <person name="Ahren D."/>
            <person name="Johansson T."/>
            <person name="Persson P."/>
            <person name="Tunlid A."/>
        </authorList>
    </citation>
    <scope>NUCLEOTIDE SEQUENCE [LARGE SCALE GENOMIC DNA]</scope>
    <source>
        <strain evidence="2 3">CBS 291.85</strain>
    </source>
</reference>
<feature type="compositionally biased region" description="Basic and acidic residues" evidence="1">
    <location>
        <begin position="78"/>
        <end position="103"/>
    </location>
</feature>
<dbReference type="OrthoDB" id="2565191at2759"/>
<organism evidence="2 3">
    <name type="scientific">Tetrapyrgos nigripes</name>
    <dbReference type="NCBI Taxonomy" id="182062"/>
    <lineage>
        <taxon>Eukaryota</taxon>
        <taxon>Fungi</taxon>
        <taxon>Dikarya</taxon>
        <taxon>Basidiomycota</taxon>
        <taxon>Agaricomycotina</taxon>
        <taxon>Agaricomycetes</taxon>
        <taxon>Agaricomycetidae</taxon>
        <taxon>Agaricales</taxon>
        <taxon>Marasmiineae</taxon>
        <taxon>Marasmiaceae</taxon>
        <taxon>Tetrapyrgos</taxon>
    </lineage>
</organism>
<feature type="compositionally biased region" description="Polar residues" evidence="1">
    <location>
        <begin position="125"/>
        <end position="134"/>
    </location>
</feature>
<feature type="compositionally biased region" description="Acidic residues" evidence="1">
    <location>
        <begin position="373"/>
        <end position="384"/>
    </location>
</feature>
<evidence type="ECO:0000313" key="3">
    <source>
        <dbReference type="Proteomes" id="UP000559256"/>
    </source>
</evidence>
<keyword evidence="3" id="KW-1185">Reference proteome</keyword>
<feature type="region of interest" description="Disordered" evidence="1">
    <location>
        <begin position="203"/>
        <end position="298"/>
    </location>
</feature>
<protein>
    <submittedName>
        <fullName evidence="2">Uncharacterized protein</fullName>
    </submittedName>
</protein>
<dbReference type="EMBL" id="JAACJM010000049">
    <property type="protein sequence ID" value="KAF5358631.1"/>
    <property type="molecule type" value="Genomic_DNA"/>
</dbReference>
<dbReference type="Proteomes" id="UP000559256">
    <property type="component" value="Unassembled WGS sequence"/>
</dbReference>